<evidence type="ECO:0000256" key="3">
    <source>
        <dbReference type="ARBA" id="ARBA00022679"/>
    </source>
</evidence>
<evidence type="ECO:0000256" key="4">
    <source>
        <dbReference type="ARBA" id="ARBA00022692"/>
    </source>
</evidence>
<evidence type="ECO:0000256" key="10">
    <source>
        <dbReference type="PIRNR" id="PIRNR000439"/>
    </source>
</evidence>
<evidence type="ECO:0000256" key="5">
    <source>
        <dbReference type="ARBA" id="ARBA00022824"/>
    </source>
</evidence>
<feature type="transmembrane region" description="Helical" evidence="13">
    <location>
        <begin position="513"/>
        <end position="530"/>
    </location>
</feature>
<evidence type="ECO:0000256" key="6">
    <source>
        <dbReference type="ARBA" id="ARBA00022989"/>
    </source>
</evidence>
<feature type="transmembrane region" description="Helical" evidence="13">
    <location>
        <begin position="223"/>
        <end position="246"/>
    </location>
</feature>
<dbReference type="PANTHER" id="PTHR10408:SF9">
    <property type="entry name" value="STEROL O-ACYLTRANSFERASE 2-RELATED"/>
    <property type="match status" value="1"/>
</dbReference>
<comment type="caution">
    <text evidence="14">The sequence shown here is derived from an EMBL/GenBank/DDBJ whole genome shotgun (WGS) entry which is preliminary data.</text>
</comment>
<dbReference type="EMBL" id="JARTCD010000001">
    <property type="protein sequence ID" value="KAJ8663769.1"/>
    <property type="molecule type" value="Genomic_DNA"/>
</dbReference>
<feature type="transmembrane region" description="Helical" evidence="13">
    <location>
        <begin position="123"/>
        <end position="143"/>
    </location>
</feature>
<accession>A0AAD7Y4T9</accession>
<evidence type="ECO:0000256" key="7">
    <source>
        <dbReference type="ARBA" id="ARBA00023136"/>
    </source>
</evidence>
<keyword evidence="5 10" id="KW-0256">Endoplasmic reticulum</keyword>
<keyword evidence="6 13" id="KW-1133">Transmembrane helix</keyword>
<evidence type="ECO:0000256" key="8">
    <source>
        <dbReference type="ARBA" id="ARBA00023315"/>
    </source>
</evidence>
<feature type="transmembrane region" description="Helical" evidence="13">
    <location>
        <begin position="163"/>
        <end position="186"/>
    </location>
</feature>
<evidence type="ECO:0000256" key="2">
    <source>
        <dbReference type="ARBA" id="ARBA00009010"/>
    </source>
</evidence>
<evidence type="ECO:0000313" key="14">
    <source>
        <dbReference type="EMBL" id="KAJ8663769.1"/>
    </source>
</evidence>
<dbReference type="AlphaFoldDB" id="A0AAD7Y4T9"/>
<feature type="active site" evidence="11">
    <location>
        <position position="470"/>
    </location>
</feature>
<evidence type="ECO:0000313" key="15">
    <source>
        <dbReference type="Proteomes" id="UP001234581"/>
    </source>
</evidence>
<feature type="compositionally biased region" description="Low complexity" evidence="12">
    <location>
        <begin position="25"/>
        <end position="51"/>
    </location>
</feature>
<dbReference type="Pfam" id="PF03062">
    <property type="entry name" value="MBOAT"/>
    <property type="match status" value="1"/>
</dbReference>
<reference evidence="14 15" key="1">
    <citation type="submission" date="2023-03" db="EMBL/GenBank/DDBJ databases">
        <title>Genome sequence of Lichtheimia ornata CBS 291.66.</title>
        <authorList>
            <person name="Mohabir J.T."/>
            <person name="Shea T.P."/>
            <person name="Kurbessoian T."/>
            <person name="Berby B."/>
            <person name="Fontaine J."/>
            <person name="Livny J."/>
            <person name="Gnirke A."/>
            <person name="Stajich J.E."/>
            <person name="Cuomo C.A."/>
        </authorList>
    </citation>
    <scope>NUCLEOTIDE SEQUENCE [LARGE SCALE GENOMIC DNA]</scope>
    <source>
        <strain evidence="14">CBS 291.66</strain>
    </source>
</reference>
<dbReference type="RefSeq" id="XP_058348681.1">
    <property type="nucleotide sequence ID" value="XM_058480158.1"/>
</dbReference>
<keyword evidence="8 10" id="KW-0012">Acyltransferase</keyword>
<dbReference type="PANTHER" id="PTHR10408">
    <property type="entry name" value="STEROL O-ACYLTRANSFERASE"/>
    <property type="match status" value="1"/>
</dbReference>
<protein>
    <recommendedName>
        <fullName evidence="10">O-acyltransferase</fullName>
    </recommendedName>
</protein>
<dbReference type="InterPro" id="IPR014371">
    <property type="entry name" value="Oat_ACAT_DAG_ARE"/>
</dbReference>
<dbReference type="PIRSF" id="PIRSF000439">
    <property type="entry name" value="Oat_ACAT_DAG_ARE"/>
    <property type="match status" value="1"/>
</dbReference>
<feature type="region of interest" description="Disordered" evidence="12">
    <location>
        <begin position="67"/>
        <end position="88"/>
    </location>
</feature>
<dbReference type="Proteomes" id="UP001234581">
    <property type="component" value="Unassembled WGS sequence"/>
</dbReference>
<gene>
    <name evidence="14" type="ORF">O0I10_000042</name>
</gene>
<feature type="compositionally biased region" description="Polar residues" evidence="12">
    <location>
        <begin position="73"/>
        <end position="88"/>
    </location>
</feature>
<dbReference type="GO" id="GO:0008204">
    <property type="term" value="P:ergosterol metabolic process"/>
    <property type="evidence" value="ECO:0007669"/>
    <property type="project" value="TreeGrafter"/>
</dbReference>
<name>A0AAD7Y4T9_9FUNG</name>
<keyword evidence="15" id="KW-1185">Reference proteome</keyword>
<dbReference type="GO" id="GO:0005789">
    <property type="term" value="C:endoplasmic reticulum membrane"/>
    <property type="evidence" value="ECO:0007669"/>
    <property type="project" value="UniProtKB-SubCell"/>
</dbReference>
<comment type="subcellular location">
    <subcellularLocation>
        <location evidence="1 10">Endoplasmic reticulum membrane</location>
        <topology evidence="1 10">Multi-pass membrane protein</topology>
    </subcellularLocation>
</comment>
<keyword evidence="3 10" id="KW-0808">Transferase</keyword>
<keyword evidence="7 10" id="KW-0472">Membrane</keyword>
<evidence type="ECO:0000256" key="13">
    <source>
        <dbReference type="SAM" id="Phobius"/>
    </source>
</evidence>
<evidence type="ECO:0000256" key="1">
    <source>
        <dbReference type="ARBA" id="ARBA00004477"/>
    </source>
</evidence>
<feature type="transmembrane region" description="Helical" evidence="13">
    <location>
        <begin position="198"/>
        <end position="217"/>
    </location>
</feature>
<keyword evidence="4 13" id="KW-0812">Transmembrane</keyword>
<comment type="function">
    <text evidence="9">Sterol O-acyltransferase that catalyzes the formation of stery esters.</text>
</comment>
<sequence length="548" mass="63835">MSHSPALLKTAVLQATKTHGDESQAEFSEVSSLSSEPIISNNNNSSNGSNDMITTTIDSSTTTTVLSEGPTVEKTQSTSTTIAESQTTSAHQVHKKRRLLFKARMSKFDISNPETSSDPFRGFFTLFWLVMAFYVIQTAIRCYEQEGVILSLGFFRLFSKDGLALLVSDMTMVATTMCSVVFSKMLMLGIIHYETTGWVIQHVCQTVFLFFNIYWTFWRDWPWVQSGFFTLHTIVMMMKMHSYTAFNGELSIKYRRLKSLKEYIPKWIAEHKDDHADDDNDYNKELEGMESEVSFLQDELIQGNARYPDNITFANYFDYLLVPSLVYSMEYPRTEKPWYVFEKTVATLGSFLLLYITTERYILPKLYDPNTSDLRVSIELLLPFMTNYLLIFYIIFECILNGFAEISRFADRNFYDDWWNSITYDEFARKWNKPVHHWLLRHVYAQSIESYRLSKANATFVTFLFSSCLHELVLVIVTRRIRMYLFVLQMLQLPLIMIGRHPLIRKYSMVGNIVFWLSMFVGLPLLAILYCREAFWSDAIFGTHIHSQ</sequence>
<feature type="transmembrane region" description="Helical" evidence="13">
    <location>
        <begin position="338"/>
        <end position="356"/>
    </location>
</feature>
<dbReference type="InterPro" id="IPR004299">
    <property type="entry name" value="MBOAT_fam"/>
</dbReference>
<evidence type="ECO:0000256" key="9">
    <source>
        <dbReference type="ARBA" id="ARBA00023568"/>
    </source>
</evidence>
<feature type="transmembrane region" description="Helical" evidence="13">
    <location>
        <begin position="376"/>
        <end position="396"/>
    </location>
</feature>
<evidence type="ECO:0000256" key="11">
    <source>
        <dbReference type="PIRSR" id="PIRSR000439-1"/>
    </source>
</evidence>
<dbReference type="GO" id="GO:0034737">
    <property type="term" value="F:ergosterol O-acyltransferase activity"/>
    <property type="evidence" value="ECO:0007669"/>
    <property type="project" value="TreeGrafter"/>
</dbReference>
<feature type="transmembrane region" description="Helical" evidence="13">
    <location>
        <begin position="483"/>
        <end position="501"/>
    </location>
</feature>
<organism evidence="14 15">
    <name type="scientific">Lichtheimia ornata</name>
    <dbReference type="NCBI Taxonomy" id="688661"/>
    <lineage>
        <taxon>Eukaryota</taxon>
        <taxon>Fungi</taxon>
        <taxon>Fungi incertae sedis</taxon>
        <taxon>Mucoromycota</taxon>
        <taxon>Mucoromycotina</taxon>
        <taxon>Mucoromycetes</taxon>
        <taxon>Mucorales</taxon>
        <taxon>Lichtheimiaceae</taxon>
        <taxon>Lichtheimia</taxon>
    </lineage>
</organism>
<comment type="similarity">
    <text evidence="2 10">Belongs to the membrane-bound acyltransferase family. Sterol o-acyltransferase subfamily.</text>
</comment>
<evidence type="ECO:0000256" key="12">
    <source>
        <dbReference type="SAM" id="MobiDB-lite"/>
    </source>
</evidence>
<feature type="region of interest" description="Disordered" evidence="12">
    <location>
        <begin position="17"/>
        <end position="51"/>
    </location>
</feature>
<dbReference type="GeneID" id="83207464"/>
<proteinExistence type="inferred from homology"/>